<proteinExistence type="predicted"/>
<evidence type="ECO:0000313" key="3">
    <source>
        <dbReference type="EMBL" id="QOS24856.1"/>
    </source>
</evidence>
<sequence>MKFIKANVHLGCALFLSIWWGYYFVLKIPYYIIVIGPGDSNYITIALLMIIIYLTLFFLGLQINNFNFNSLINRSIDDRINVKKIYLLCIITIIMLCIYNLNRYGTLNFIDSIKQLSERRENTTWGGVGIYLYYFVSSVFDGLGILCITLLIKHKKYFFSFLMTTLLVCLFLQAGSKYALVWFLYPIAIWSFLIKKVSLFKVFIPLFILAIIVPIMNLFRNRGEFNFSLNEYSLMLDVFLARSDLFDGLVLLVEHVEKKGFYELGITIYAIFFRFIPRDFLPDRLGSSDTYITQEIYNTNSWVFNYGGIGEFYFNFGLIGVAFIGFLSGSLIKNIDNILMKSKDKNAFFFSMILSSPFWSMPWGIGVNNLFSTMLIFWFISIPFCFVIYLLISRIKI</sequence>
<feature type="transmembrane region" description="Helical" evidence="1">
    <location>
        <begin position="202"/>
        <end position="220"/>
    </location>
</feature>
<keyword evidence="1" id="KW-0812">Transmembrane</keyword>
<protein>
    <recommendedName>
        <fullName evidence="4">Oligosaccharide repeat unit polymerase</fullName>
    </recommendedName>
</protein>
<feature type="transmembrane region" description="Helical" evidence="1">
    <location>
        <begin position="85"/>
        <end position="102"/>
    </location>
</feature>
<keyword evidence="1" id="KW-1133">Transmembrane helix</keyword>
<reference evidence="2" key="1">
    <citation type="submission" date="2020-08" db="EMBL/GenBank/DDBJ databases">
        <title>Genetic structure, function and evolution of capsule biosynthesis loci in Vibrio parahaemolyticus.</title>
        <authorList>
            <person name="Li L."/>
            <person name="Bian S."/>
        </authorList>
    </citation>
    <scope>NUCLEOTIDE SEQUENCE</scope>
    <source>
        <strain evidence="2">VP192</strain>
        <strain evidence="3">VP434</strain>
    </source>
</reference>
<feature type="transmembrane region" description="Helical" evidence="1">
    <location>
        <begin position="131"/>
        <end position="152"/>
    </location>
</feature>
<dbReference type="NCBIfam" id="TIGR04370">
    <property type="entry name" value="glyco_rpt_poly"/>
    <property type="match status" value="1"/>
</dbReference>
<dbReference type="EMBL" id="MT898279">
    <property type="protein sequence ID" value="QOS24856.1"/>
    <property type="molecule type" value="Genomic_DNA"/>
</dbReference>
<dbReference type="EMBL" id="MT898099">
    <property type="protein sequence ID" value="QOS18203.1"/>
    <property type="molecule type" value="Genomic_DNA"/>
</dbReference>
<feature type="transmembrane region" description="Helical" evidence="1">
    <location>
        <begin position="260"/>
        <end position="277"/>
    </location>
</feature>
<dbReference type="RefSeq" id="WP_140059114.1">
    <property type="nucleotide sequence ID" value="NZ_NNPK01000225.1"/>
</dbReference>
<feature type="transmembrane region" description="Helical" evidence="1">
    <location>
        <begin position="42"/>
        <end position="64"/>
    </location>
</feature>
<feature type="transmembrane region" description="Helical" evidence="1">
    <location>
        <begin position="347"/>
        <end position="365"/>
    </location>
</feature>
<evidence type="ECO:0008006" key="4">
    <source>
        <dbReference type="Google" id="ProtNLM"/>
    </source>
</evidence>
<accession>A0A7M1VSL9</accession>
<organism evidence="2">
    <name type="scientific">Vibrio parahaemolyticus</name>
    <dbReference type="NCBI Taxonomy" id="670"/>
    <lineage>
        <taxon>Bacteria</taxon>
        <taxon>Pseudomonadati</taxon>
        <taxon>Pseudomonadota</taxon>
        <taxon>Gammaproteobacteria</taxon>
        <taxon>Vibrionales</taxon>
        <taxon>Vibrionaceae</taxon>
        <taxon>Vibrio</taxon>
    </lineage>
</organism>
<evidence type="ECO:0000313" key="2">
    <source>
        <dbReference type="EMBL" id="QOS18203.1"/>
    </source>
</evidence>
<feature type="transmembrane region" description="Helical" evidence="1">
    <location>
        <begin position="12"/>
        <end position="36"/>
    </location>
</feature>
<keyword evidence="1" id="KW-0472">Membrane</keyword>
<name>A0A7M1VSL9_VIBPH</name>
<gene>
    <name evidence="2" type="ORF">VP192_00020</name>
    <name evidence="3" type="ORF">VP434_00020</name>
</gene>
<dbReference type="AlphaFoldDB" id="A0A7M1VSL9"/>
<evidence type="ECO:0000256" key="1">
    <source>
        <dbReference type="SAM" id="Phobius"/>
    </source>
</evidence>
<feature type="transmembrane region" description="Helical" evidence="1">
    <location>
        <begin position="371"/>
        <end position="392"/>
    </location>
</feature>
<feature type="transmembrane region" description="Helical" evidence="1">
    <location>
        <begin position="312"/>
        <end position="335"/>
    </location>
</feature>